<comment type="caution">
    <text evidence="4">The sequence shown here is derived from an EMBL/GenBank/DDBJ whole genome shotgun (WGS) entry which is preliminary data.</text>
</comment>
<evidence type="ECO:0000256" key="1">
    <source>
        <dbReference type="ARBA" id="ARBA00022553"/>
    </source>
</evidence>
<feature type="modified residue" description="4-aspartylphosphate" evidence="2">
    <location>
        <position position="48"/>
    </location>
</feature>
<name>A0ABU4RL56_9HYPH</name>
<proteinExistence type="predicted"/>
<dbReference type="SUPFAM" id="SSF52172">
    <property type="entry name" value="CheY-like"/>
    <property type="match status" value="1"/>
</dbReference>
<evidence type="ECO:0000313" key="4">
    <source>
        <dbReference type="EMBL" id="MDX6804948.1"/>
    </source>
</evidence>
<dbReference type="Pfam" id="PF00072">
    <property type="entry name" value="Response_reg"/>
    <property type="match status" value="1"/>
</dbReference>
<dbReference type="InterPro" id="IPR011006">
    <property type="entry name" value="CheY-like_superfamily"/>
</dbReference>
<dbReference type="InterPro" id="IPR050595">
    <property type="entry name" value="Bact_response_regulator"/>
</dbReference>
<dbReference type="Gene3D" id="3.40.50.2300">
    <property type="match status" value="1"/>
</dbReference>
<evidence type="ECO:0000256" key="2">
    <source>
        <dbReference type="PROSITE-ProRule" id="PRU00169"/>
    </source>
</evidence>
<dbReference type="PROSITE" id="PS50110">
    <property type="entry name" value="RESPONSE_REGULATORY"/>
    <property type="match status" value="1"/>
</dbReference>
<gene>
    <name evidence="4" type="ORF">SCD90_02615</name>
</gene>
<accession>A0ABU4RL56</accession>
<feature type="domain" description="Response regulatory" evidence="3">
    <location>
        <begin position="1"/>
        <end position="116"/>
    </location>
</feature>
<dbReference type="InterPro" id="IPR001789">
    <property type="entry name" value="Sig_transdc_resp-reg_receiver"/>
</dbReference>
<sequence length="122" mass="13142">MIVDDAALVRLYYRDALERAGYEVEEAMNGLEALEKLLSTPVDLLIVDVNMPQMDGMTFLRRLRRQEGPEACIPALVTSTEAGAQDVAAARAAGANFYLVKPLAQDTLAEYAAMLCGAPGHG</sequence>
<protein>
    <submittedName>
        <fullName evidence="4">Response regulator</fullName>
    </submittedName>
</protein>
<evidence type="ECO:0000313" key="5">
    <source>
        <dbReference type="Proteomes" id="UP001274321"/>
    </source>
</evidence>
<dbReference type="Proteomes" id="UP001274321">
    <property type="component" value="Unassembled WGS sequence"/>
</dbReference>
<organism evidence="4 5">
    <name type="scientific">Terrihabitans rhizophilus</name>
    <dbReference type="NCBI Taxonomy" id="3092662"/>
    <lineage>
        <taxon>Bacteria</taxon>
        <taxon>Pseudomonadati</taxon>
        <taxon>Pseudomonadota</taxon>
        <taxon>Alphaproteobacteria</taxon>
        <taxon>Hyphomicrobiales</taxon>
        <taxon>Terrihabitans</taxon>
    </lineage>
</organism>
<dbReference type="EMBL" id="JAXAFJ010000001">
    <property type="protein sequence ID" value="MDX6804948.1"/>
    <property type="molecule type" value="Genomic_DNA"/>
</dbReference>
<keyword evidence="1 2" id="KW-0597">Phosphoprotein</keyword>
<dbReference type="RefSeq" id="WP_319843056.1">
    <property type="nucleotide sequence ID" value="NZ_JAXAFJ010000001.1"/>
</dbReference>
<dbReference type="PANTHER" id="PTHR44591">
    <property type="entry name" value="STRESS RESPONSE REGULATOR PROTEIN 1"/>
    <property type="match status" value="1"/>
</dbReference>
<evidence type="ECO:0000259" key="3">
    <source>
        <dbReference type="PROSITE" id="PS50110"/>
    </source>
</evidence>
<keyword evidence="5" id="KW-1185">Reference proteome</keyword>
<dbReference type="SMART" id="SM00448">
    <property type="entry name" value="REC"/>
    <property type="match status" value="1"/>
</dbReference>
<reference evidence="4 5" key="1">
    <citation type="submission" date="2023-11" db="EMBL/GenBank/DDBJ databases">
        <authorList>
            <person name="Bao R."/>
        </authorList>
    </citation>
    <scope>NUCLEOTIDE SEQUENCE [LARGE SCALE GENOMIC DNA]</scope>
    <source>
        <strain evidence="4 5">PJ23</strain>
    </source>
</reference>
<dbReference type="PANTHER" id="PTHR44591:SF25">
    <property type="entry name" value="CHEMOTAXIS TWO-COMPONENT RESPONSE REGULATOR"/>
    <property type="match status" value="1"/>
</dbReference>